<keyword evidence="4 5" id="KW-0472">Membrane</keyword>
<comment type="subcellular location">
    <subcellularLocation>
        <location evidence="1">Membrane</location>
        <topology evidence="1">Multi-pass membrane protein</topology>
    </subcellularLocation>
</comment>
<evidence type="ECO:0000313" key="7">
    <source>
        <dbReference type="Proteomes" id="UP000051054"/>
    </source>
</evidence>
<evidence type="ECO:0008006" key="8">
    <source>
        <dbReference type="Google" id="ProtNLM"/>
    </source>
</evidence>
<keyword evidence="3 5" id="KW-1133">Transmembrane helix</keyword>
<evidence type="ECO:0000313" key="6">
    <source>
        <dbReference type="EMBL" id="KRM18757.1"/>
    </source>
</evidence>
<keyword evidence="2 5" id="KW-0812">Transmembrane</keyword>
<dbReference type="PATRIC" id="fig|1423755.3.peg.593"/>
<dbReference type="InterPro" id="IPR003825">
    <property type="entry name" value="Colicin-V_CvpA"/>
</dbReference>
<name>A0A0R1WMU6_9LACO</name>
<gene>
    <name evidence="6" type="ORF">FC40_GL000540</name>
</gene>
<dbReference type="Proteomes" id="UP000051054">
    <property type="component" value="Unassembled WGS sequence"/>
</dbReference>
<protein>
    <recommendedName>
        <fullName evidence="8">CvpA family protein</fullName>
    </recommendedName>
</protein>
<sequence length="111" mass="12550">MIIKILSLNKDNLINGVFIKVLTFWLVNIIGGILFRIAQNTTNKIIKVKLISKINAIGGALFCTSMMYILVYFGILLLINWPNFQLQNSVNESILAQLVLKGAQKFFYLIS</sequence>
<evidence type="ECO:0000256" key="3">
    <source>
        <dbReference type="ARBA" id="ARBA00022989"/>
    </source>
</evidence>
<comment type="caution">
    <text evidence="6">The sequence shown here is derived from an EMBL/GenBank/DDBJ whole genome shotgun (WGS) entry which is preliminary data.</text>
</comment>
<evidence type="ECO:0000256" key="4">
    <source>
        <dbReference type="ARBA" id="ARBA00023136"/>
    </source>
</evidence>
<accession>A0A0R1WMU6</accession>
<organism evidence="6 7">
    <name type="scientific">Ligilactobacillus hayakitensis DSM 18933 = JCM 14209</name>
    <dbReference type="NCBI Taxonomy" id="1423755"/>
    <lineage>
        <taxon>Bacteria</taxon>
        <taxon>Bacillati</taxon>
        <taxon>Bacillota</taxon>
        <taxon>Bacilli</taxon>
        <taxon>Lactobacillales</taxon>
        <taxon>Lactobacillaceae</taxon>
        <taxon>Ligilactobacillus</taxon>
    </lineage>
</organism>
<dbReference type="GO" id="GO:0009403">
    <property type="term" value="P:toxin biosynthetic process"/>
    <property type="evidence" value="ECO:0007669"/>
    <property type="project" value="InterPro"/>
</dbReference>
<dbReference type="Pfam" id="PF02674">
    <property type="entry name" value="Colicin_V"/>
    <property type="match status" value="1"/>
</dbReference>
<dbReference type="AlphaFoldDB" id="A0A0R1WMU6"/>
<proteinExistence type="predicted"/>
<evidence type="ECO:0000256" key="2">
    <source>
        <dbReference type="ARBA" id="ARBA00022692"/>
    </source>
</evidence>
<feature type="transmembrane region" description="Helical" evidence="5">
    <location>
        <begin position="13"/>
        <end position="35"/>
    </location>
</feature>
<feature type="transmembrane region" description="Helical" evidence="5">
    <location>
        <begin position="56"/>
        <end position="79"/>
    </location>
</feature>
<dbReference type="GO" id="GO:0016020">
    <property type="term" value="C:membrane"/>
    <property type="evidence" value="ECO:0007669"/>
    <property type="project" value="UniProtKB-SubCell"/>
</dbReference>
<dbReference type="EMBL" id="AZGD01000090">
    <property type="protein sequence ID" value="KRM18757.1"/>
    <property type="molecule type" value="Genomic_DNA"/>
</dbReference>
<dbReference type="STRING" id="1423755.FC40_GL000540"/>
<reference evidence="6 7" key="1">
    <citation type="journal article" date="2015" name="Genome Announc.">
        <title>Expanding the biotechnology potential of lactobacilli through comparative genomics of 213 strains and associated genera.</title>
        <authorList>
            <person name="Sun Z."/>
            <person name="Harris H.M."/>
            <person name="McCann A."/>
            <person name="Guo C."/>
            <person name="Argimon S."/>
            <person name="Zhang W."/>
            <person name="Yang X."/>
            <person name="Jeffery I.B."/>
            <person name="Cooney J.C."/>
            <person name="Kagawa T.F."/>
            <person name="Liu W."/>
            <person name="Song Y."/>
            <person name="Salvetti E."/>
            <person name="Wrobel A."/>
            <person name="Rasinkangas P."/>
            <person name="Parkhill J."/>
            <person name="Rea M.C."/>
            <person name="O'Sullivan O."/>
            <person name="Ritari J."/>
            <person name="Douillard F.P."/>
            <person name="Paul Ross R."/>
            <person name="Yang R."/>
            <person name="Briner A.E."/>
            <person name="Felis G.E."/>
            <person name="de Vos W.M."/>
            <person name="Barrangou R."/>
            <person name="Klaenhammer T.R."/>
            <person name="Caufield P.W."/>
            <person name="Cui Y."/>
            <person name="Zhang H."/>
            <person name="O'Toole P.W."/>
        </authorList>
    </citation>
    <scope>NUCLEOTIDE SEQUENCE [LARGE SCALE GENOMIC DNA]</scope>
    <source>
        <strain evidence="6 7">DSM 18933</strain>
    </source>
</reference>
<keyword evidence="7" id="KW-1185">Reference proteome</keyword>
<evidence type="ECO:0000256" key="5">
    <source>
        <dbReference type="SAM" id="Phobius"/>
    </source>
</evidence>
<evidence type="ECO:0000256" key="1">
    <source>
        <dbReference type="ARBA" id="ARBA00004141"/>
    </source>
</evidence>